<evidence type="ECO:0000256" key="1">
    <source>
        <dbReference type="SAM" id="MobiDB-lite"/>
    </source>
</evidence>
<dbReference type="InterPro" id="IPR052768">
    <property type="entry name" value="RBM25"/>
</dbReference>
<dbReference type="PANTHER" id="PTHR18806:SF4">
    <property type="entry name" value="RNA-BINDING PROTEIN 25"/>
    <property type="match status" value="1"/>
</dbReference>
<name>A0A1B6G6T6_9HEMI</name>
<dbReference type="EMBL" id="GECZ01011635">
    <property type="protein sequence ID" value="JAS58134.1"/>
    <property type="molecule type" value="Transcribed_RNA"/>
</dbReference>
<evidence type="ECO:0000313" key="2">
    <source>
        <dbReference type="EMBL" id="JAS58134.1"/>
    </source>
</evidence>
<dbReference type="AlphaFoldDB" id="A0A1B6G6T6"/>
<sequence>RLRLENREREAKKMKEFLEDYDDERDDPKFYKGKELQRKMSERIQEAKADSRDRAREKLELEELRTQIFSEKHEDPNAAFEKAKSLHEERYKPRFLTKLVNQNGINSMKSTDDALTPELVVNDSMDLMISDKSNDSMQLTQRKLENKENCINVQKAATIIEPQSIMAPVPCAPKMLAKPIVMLNSSNSSTTSVVNNSASKKFDLKEVFNADDDDDDDGLMPHKKRKLIPLDYTATASVIEP</sequence>
<gene>
    <name evidence="2" type="ORF">g.50232</name>
</gene>
<feature type="region of interest" description="Disordered" evidence="1">
    <location>
        <begin position="28"/>
        <end position="55"/>
    </location>
</feature>
<dbReference type="GO" id="GO:0000381">
    <property type="term" value="P:regulation of alternative mRNA splicing, via spliceosome"/>
    <property type="evidence" value="ECO:0007669"/>
    <property type="project" value="TreeGrafter"/>
</dbReference>
<organism evidence="2">
    <name type="scientific">Cuerna arida</name>
    <dbReference type="NCBI Taxonomy" id="1464854"/>
    <lineage>
        <taxon>Eukaryota</taxon>
        <taxon>Metazoa</taxon>
        <taxon>Ecdysozoa</taxon>
        <taxon>Arthropoda</taxon>
        <taxon>Hexapoda</taxon>
        <taxon>Insecta</taxon>
        <taxon>Pterygota</taxon>
        <taxon>Neoptera</taxon>
        <taxon>Paraneoptera</taxon>
        <taxon>Hemiptera</taxon>
        <taxon>Auchenorrhyncha</taxon>
        <taxon>Membracoidea</taxon>
        <taxon>Cicadellidae</taxon>
        <taxon>Cicadellinae</taxon>
        <taxon>Proconiini</taxon>
        <taxon>Cuerna</taxon>
    </lineage>
</organism>
<proteinExistence type="predicted"/>
<reference evidence="2" key="1">
    <citation type="submission" date="2015-11" db="EMBL/GenBank/DDBJ databases">
        <title>De novo transcriptome assembly of four potential Pierce s Disease insect vectors from Arizona vineyards.</title>
        <authorList>
            <person name="Tassone E.E."/>
        </authorList>
    </citation>
    <scope>NUCLEOTIDE SEQUENCE</scope>
</reference>
<protein>
    <submittedName>
        <fullName evidence="2">Uncharacterized protein</fullName>
    </submittedName>
</protein>
<dbReference type="GO" id="GO:0003729">
    <property type="term" value="F:mRNA binding"/>
    <property type="evidence" value="ECO:0007669"/>
    <property type="project" value="TreeGrafter"/>
</dbReference>
<accession>A0A1B6G6T6</accession>
<dbReference type="GO" id="GO:0005681">
    <property type="term" value="C:spliceosomal complex"/>
    <property type="evidence" value="ECO:0007669"/>
    <property type="project" value="TreeGrafter"/>
</dbReference>
<dbReference type="PANTHER" id="PTHR18806">
    <property type="entry name" value="RBM25 PROTEIN"/>
    <property type="match status" value="1"/>
</dbReference>
<feature type="non-terminal residue" evidence="2">
    <location>
        <position position="1"/>
    </location>
</feature>
<feature type="non-terminal residue" evidence="2">
    <location>
        <position position="241"/>
    </location>
</feature>